<keyword evidence="3" id="KW-1185">Reference proteome</keyword>
<evidence type="ECO:0000259" key="1">
    <source>
        <dbReference type="Pfam" id="PF03184"/>
    </source>
</evidence>
<protein>
    <recommendedName>
        <fullName evidence="1">DDE-1 domain-containing protein</fullName>
    </recommendedName>
</protein>
<dbReference type="InterPro" id="IPR004875">
    <property type="entry name" value="DDE_SF_endonuclease_dom"/>
</dbReference>
<dbReference type="GO" id="GO:0003677">
    <property type="term" value="F:DNA binding"/>
    <property type="evidence" value="ECO:0007669"/>
    <property type="project" value="TreeGrafter"/>
</dbReference>
<dbReference type="InterPro" id="IPR050863">
    <property type="entry name" value="CenT-Element_Derived"/>
</dbReference>
<dbReference type="Proteomes" id="UP001162162">
    <property type="component" value="Unassembled WGS sequence"/>
</dbReference>
<gene>
    <name evidence="2" type="ORF">NQ318_004124</name>
</gene>
<dbReference type="GO" id="GO:0005634">
    <property type="term" value="C:nucleus"/>
    <property type="evidence" value="ECO:0007669"/>
    <property type="project" value="TreeGrafter"/>
</dbReference>
<dbReference type="AlphaFoldDB" id="A0AAV8YMW3"/>
<accession>A0AAV8YMW3</accession>
<sequence>MYRKECKDWLTTVWPNLRKGYKDEEIFTDETDKLSRERLTVLVAANMTGSEKVKLVIIRKAKQPQCFKNVKSLHTEYENNPRAWMGSVLFEKNITRWDNKFIRQKKAHFIAFNCPAHPNIQNLKAIQLVFLPPNTVSVFSTNEPGSNTVYKNTF</sequence>
<dbReference type="EMBL" id="JAPWTK010000066">
    <property type="protein sequence ID" value="KAJ8952579.1"/>
    <property type="molecule type" value="Genomic_DNA"/>
</dbReference>
<dbReference type="PANTHER" id="PTHR19303:SF73">
    <property type="entry name" value="PROTEIN PDC2"/>
    <property type="match status" value="1"/>
</dbReference>
<dbReference type="PANTHER" id="PTHR19303">
    <property type="entry name" value="TRANSPOSON"/>
    <property type="match status" value="1"/>
</dbReference>
<dbReference type="Pfam" id="PF03184">
    <property type="entry name" value="DDE_1"/>
    <property type="match status" value="1"/>
</dbReference>
<proteinExistence type="predicted"/>
<reference evidence="2" key="1">
    <citation type="journal article" date="2023" name="Insect Mol. Biol.">
        <title>Genome sequencing provides insights into the evolution of gene families encoding plant cell wall-degrading enzymes in longhorned beetles.</title>
        <authorList>
            <person name="Shin N.R."/>
            <person name="Okamura Y."/>
            <person name="Kirsch R."/>
            <person name="Pauchet Y."/>
        </authorList>
    </citation>
    <scope>NUCLEOTIDE SEQUENCE</scope>
    <source>
        <strain evidence="2">AMC_N1</strain>
    </source>
</reference>
<organism evidence="2 3">
    <name type="scientific">Aromia moschata</name>
    <dbReference type="NCBI Taxonomy" id="1265417"/>
    <lineage>
        <taxon>Eukaryota</taxon>
        <taxon>Metazoa</taxon>
        <taxon>Ecdysozoa</taxon>
        <taxon>Arthropoda</taxon>
        <taxon>Hexapoda</taxon>
        <taxon>Insecta</taxon>
        <taxon>Pterygota</taxon>
        <taxon>Neoptera</taxon>
        <taxon>Endopterygota</taxon>
        <taxon>Coleoptera</taxon>
        <taxon>Polyphaga</taxon>
        <taxon>Cucujiformia</taxon>
        <taxon>Chrysomeloidea</taxon>
        <taxon>Cerambycidae</taxon>
        <taxon>Cerambycinae</taxon>
        <taxon>Callichromatini</taxon>
        <taxon>Aromia</taxon>
    </lineage>
</organism>
<evidence type="ECO:0000313" key="3">
    <source>
        <dbReference type="Proteomes" id="UP001162162"/>
    </source>
</evidence>
<comment type="caution">
    <text evidence="2">The sequence shown here is derived from an EMBL/GenBank/DDBJ whole genome shotgun (WGS) entry which is preliminary data.</text>
</comment>
<feature type="domain" description="DDE-1" evidence="1">
    <location>
        <begin position="37"/>
        <end position="142"/>
    </location>
</feature>
<evidence type="ECO:0000313" key="2">
    <source>
        <dbReference type="EMBL" id="KAJ8952579.1"/>
    </source>
</evidence>
<name>A0AAV8YMW3_9CUCU</name>